<dbReference type="Pfam" id="PF00685">
    <property type="entry name" value="Sulfotransfer_1"/>
    <property type="match status" value="1"/>
</dbReference>
<dbReference type="SUPFAM" id="SSF52540">
    <property type="entry name" value="P-loop containing nucleoside triphosphate hydrolases"/>
    <property type="match status" value="1"/>
</dbReference>
<evidence type="ECO:0000313" key="4">
    <source>
        <dbReference type="EMBL" id="PRX16446.1"/>
    </source>
</evidence>
<comment type="similarity">
    <text evidence="1">Belongs to the sulfotransferase 1 family.</text>
</comment>
<dbReference type="GO" id="GO:0008146">
    <property type="term" value="F:sulfotransferase activity"/>
    <property type="evidence" value="ECO:0007669"/>
    <property type="project" value="InterPro"/>
</dbReference>
<dbReference type="Gene3D" id="3.40.50.300">
    <property type="entry name" value="P-loop containing nucleotide triphosphate hydrolases"/>
    <property type="match status" value="1"/>
</dbReference>
<evidence type="ECO:0000259" key="3">
    <source>
        <dbReference type="Pfam" id="PF00685"/>
    </source>
</evidence>
<keyword evidence="5" id="KW-1185">Reference proteome</keyword>
<dbReference type="RefSeq" id="WP_106326724.1">
    <property type="nucleotide sequence ID" value="NZ_BOMO01000123.1"/>
</dbReference>
<comment type="caution">
    <text evidence="4">The sequence shown here is derived from an EMBL/GenBank/DDBJ whole genome shotgun (WGS) entry which is preliminary data.</text>
</comment>
<evidence type="ECO:0000256" key="1">
    <source>
        <dbReference type="ARBA" id="ARBA00005771"/>
    </source>
</evidence>
<sequence length="302" mass="34735">MLNRTVMFAKQHSPDSVRVAVRRAMLGAYNTRMRLTVPVADRCEFTNIYHCAVRKTASQWVKSVFSDPIVYRHSGLVTYDPRYYAWKDPRVVPPNRIGLSLYFPHKRYLKMPKPDAHRAFFVYRDPRDLLVSSYFSTKNSHTPMGDVLEVRAVLNEKSKKDGMLYLIGHLTKKGMFNAVRSWVEAPPTENVRLIRYEDLTGEDQIAEMEALLRHCGINIPEAELETLLDKYSFSRMNDRKKAGNVSHYRKGKSGDWQNHFDDDIEQAFRQATGNLLDILGYSSTDPELSTVSGTTTDHPVKI</sequence>
<dbReference type="InterPro" id="IPR000863">
    <property type="entry name" value="Sulfotransferase_dom"/>
</dbReference>
<accession>A0A2T0K105</accession>
<proteinExistence type="inferred from homology"/>
<gene>
    <name evidence="4" type="ORF">CLV67_11927</name>
</gene>
<keyword evidence="2 4" id="KW-0808">Transferase</keyword>
<feature type="domain" description="Sulfotransferase" evidence="3">
    <location>
        <begin position="121"/>
        <end position="276"/>
    </location>
</feature>
<dbReference type="OrthoDB" id="9804504at2"/>
<dbReference type="InterPro" id="IPR027417">
    <property type="entry name" value="P-loop_NTPase"/>
</dbReference>
<name>A0A2T0K105_9ACTN</name>
<reference evidence="4 5" key="1">
    <citation type="submission" date="2018-03" db="EMBL/GenBank/DDBJ databases">
        <title>Genomic Encyclopedia of Archaeal and Bacterial Type Strains, Phase II (KMG-II): from individual species to whole genera.</title>
        <authorList>
            <person name="Goeker M."/>
        </authorList>
    </citation>
    <scope>NUCLEOTIDE SEQUENCE [LARGE SCALE GENOMIC DNA]</scope>
    <source>
        <strain evidence="4 5">DSM 43146</strain>
    </source>
</reference>
<evidence type="ECO:0000313" key="5">
    <source>
        <dbReference type="Proteomes" id="UP000239415"/>
    </source>
</evidence>
<dbReference type="AlphaFoldDB" id="A0A2T0K105"/>
<evidence type="ECO:0000256" key="2">
    <source>
        <dbReference type="ARBA" id="ARBA00022679"/>
    </source>
</evidence>
<protein>
    <submittedName>
        <fullName evidence="4">Sulfotransferase domain-containing protein</fullName>
    </submittedName>
</protein>
<dbReference type="Proteomes" id="UP000239415">
    <property type="component" value="Unassembled WGS sequence"/>
</dbReference>
<dbReference type="PANTHER" id="PTHR11783">
    <property type="entry name" value="SULFOTRANSFERASE SULT"/>
    <property type="match status" value="1"/>
</dbReference>
<organism evidence="4 5">
    <name type="scientific">Actinoplanes italicus</name>
    <dbReference type="NCBI Taxonomy" id="113567"/>
    <lineage>
        <taxon>Bacteria</taxon>
        <taxon>Bacillati</taxon>
        <taxon>Actinomycetota</taxon>
        <taxon>Actinomycetes</taxon>
        <taxon>Micromonosporales</taxon>
        <taxon>Micromonosporaceae</taxon>
        <taxon>Actinoplanes</taxon>
    </lineage>
</organism>
<dbReference type="EMBL" id="PVMZ01000019">
    <property type="protein sequence ID" value="PRX16446.1"/>
    <property type="molecule type" value="Genomic_DNA"/>
</dbReference>